<dbReference type="InterPro" id="IPR003820">
    <property type="entry name" value="KdpC"/>
</dbReference>
<evidence type="ECO:0000313" key="14">
    <source>
        <dbReference type="Proteomes" id="UP000218690"/>
    </source>
</evidence>
<feature type="compositionally biased region" description="Polar residues" evidence="12">
    <location>
        <begin position="1"/>
        <end position="17"/>
    </location>
</feature>
<evidence type="ECO:0000256" key="3">
    <source>
        <dbReference type="ARBA" id="ARBA00022538"/>
    </source>
</evidence>
<evidence type="ECO:0000256" key="4">
    <source>
        <dbReference type="ARBA" id="ARBA00022692"/>
    </source>
</evidence>
<gene>
    <name evidence="11" type="primary">kdpC</name>
    <name evidence="13" type="ORF">COM45_04600</name>
</gene>
<dbReference type="Pfam" id="PF02669">
    <property type="entry name" value="KdpC"/>
    <property type="match status" value="1"/>
</dbReference>
<keyword evidence="5 11" id="KW-0547">Nucleotide-binding</keyword>
<dbReference type="GO" id="GO:0005886">
    <property type="term" value="C:plasma membrane"/>
    <property type="evidence" value="ECO:0007669"/>
    <property type="project" value="UniProtKB-SubCell"/>
</dbReference>
<comment type="caution">
    <text evidence="13">The sequence shown here is derived from an EMBL/GenBank/DDBJ whole genome shotgun (WGS) entry which is preliminary data.</text>
</comment>
<evidence type="ECO:0000256" key="1">
    <source>
        <dbReference type="ARBA" id="ARBA00022448"/>
    </source>
</evidence>
<dbReference type="Proteomes" id="UP000218690">
    <property type="component" value="Unassembled WGS sequence"/>
</dbReference>
<organism evidence="13 14">
    <name type="scientific">Corynebacterium accolens</name>
    <dbReference type="NCBI Taxonomy" id="38284"/>
    <lineage>
        <taxon>Bacteria</taxon>
        <taxon>Bacillati</taxon>
        <taxon>Actinomycetota</taxon>
        <taxon>Actinomycetes</taxon>
        <taxon>Mycobacteriales</taxon>
        <taxon>Corynebacteriaceae</taxon>
        <taxon>Corynebacterium</taxon>
    </lineage>
</organism>
<proteinExistence type="inferred from homology"/>
<dbReference type="EMBL" id="NWBP01000016">
    <property type="protein sequence ID" value="PCC83080.1"/>
    <property type="molecule type" value="Genomic_DNA"/>
</dbReference>
<feature type="region of interest" description="Disordered" evidence="12">
    <location>
        <begin position="1"/>
        <end position="33"/>
    </location>
</feature>
<evidence type="ECO:0000256" key="12">
    <source>
        <dbReference type="SAM" id="MobiDB-lite"/>
    </source>
</evidence>
<feature type="transmembrane region" description="Helical" evidence="11">
    <location>
        <begin position="58"/>
        <end position="80"/>
    </location>
</feature>
<dbReference type="PANTHER" id="PTHR30042:SF2">
    <property type="entry name" value="POTASSIUM-TRANSPORTING ATPASE KDPC SUBUNIT"/>
    <property type="match status" value="1"/>
</dbReference>
<evidence type="ECO:0000256" key="8">
    <source>
        <dbReference type="ARBA" id="ARBA00022989"/>
    </source>
</evidence>
<keyword evidence="3 11" id="KW-0633">Potassium transport</keyword>
<evidence type="ECO:0000256" key="7">
    <source>
        <dbReference type="ARBA" id="ARBA00022958"/>
    </source>
</evidence>
<keyword evidence="10 11" id="KW-0472">Membrane</keyword>
<keyword evidence="7 11" id="KW-0630">Potassium</keyword>
<dbReference type="GO" id="GO:0008556">
    <property type="term" value="F:P-type potassium transmembrane transporter activity"/>
    <property type="evidence" value="ECO:0007669"/>
    <property type="project" value="InterPro"/>
</dbReference>
<reference evidence="13 14" key="1">
    <citation type="submission" date="2017-09" db="EMBL/GenBank/DDBJ databases">
        <title>Draft Genome Sequence of Corynebacterium accolens AH4003.</title>
        <authorList>
            <person name="Chen Y."/>
            <person name="Oosthuysen W.F."/>
            <person name="Kelley S."/>
            <person name="Horswill A."/>
        </authorList>
    </citation>
    <scope>NUCLEOTIDE SEQUENCE [LARGE SCALE GENOMIC DNA]</scope>
    <source>
        <strain evidence="13 14">AH4003</strain>
    </source>
</reference>
<dbReference type="PANTHER" id="PTHR30042">
    <property type="entry name" value="POTASSIUM-TRANSPORTING ATPASE C CHAIN"/>
    <property type="match status" value="1"/>
</dbReference>
<comment type="similarity">
    <text evidence="11">Belongs to the KdpC family.</text>
</comment>
<keyword evidence="2 11" id="KW-1003">Cell membrane</keyword>
<name>A0A2A4ALB8_9CORY</name>
<protein>
    <recommendedName>
        <fullName evidence="11">Potassium-transporting ATPase KdpC subunit</fullName>
    </recommendedName>
    <alternativeName>
        <fullName evidence="11">ATP phosphohydrolase [potassium-transporting] C chain</fullName>
    </alternativeName>
    <alternativeName>
        <fullName evidence="11">Potassium-binding and translocating subunit C</fullName>
    </alternativeName>
    <alternativeName>
        <fullName evidence="11">Potassium-translocating ATPase C chain</fullName>
    </alternativeName>
</protein>
<sequence>MHTPQTPQSARAHSTATDEPISHDLTRSDEFGNNPDLYHAAGASPFSTGFNVRAQWTALRALLVMMLILGFIYPMVLIGVGKLSPDKSNGGLLRDANNEIVGSRLIANPVEGDQWFQPRPSAAGDNGWDAMSSSASNAAVVSQEYQDEIAKRRAEVAAREGVSEDRVPVDAVTASGSGLDPHISTAYAEIQVPRIAKATGLGEDDLRQLIKDNQVGFMNSFTGSPNGVAVNVVTLNYDLAKLVAE</sequence>
<feature type="compositionally biased region" description="Basic and acidic residues" evidence="12">
    <location>
        <begin position="20"/>
        <end position="30"/>
    </location>
</feature>
<keyword evidence="8 11" id="KW-1133">Transmembrane helix</keyword>
<accession>A0A2A4ALB8</accession>
<evidence type="ECO:0000313" key="13">
    <source>
        <dbReference type="EMBL" id="PCC83080.1"/>
    </source>
</evidence>
<evidence type="ECO:0000256" key="6">
    <source>
        <dbReference type="ARBA" id="ARBA00022840"/>
    </source>
</evidence>
<evidence type="ECO:0000256" key="2">
    <source>
        <dbReference type="ARBA" id="ARBA00022475"/>
    </source>
</evidence>
<keyword evidence="4 11" id="KW-0812">Transmembrane</keyword>
<dbReference type="AlphaFoldDB" id="A0A2A4ALB8"/>
<evidence type="ECO:0000256" key="10">
    <source>
        <dbReference type="ARBA" id="ARBA00023136"/>
    </source>
</evidence>
<comment type="subunit">
    <text evidence="11">The system is composed of three essential subunits: KdpA, KdpB and KdpC.</text>
</comment>
<dbReference type="HAMAP" id="MF_00276">
    <property type="entry name" value="KdpC"/>
    <property type="match status" value="1"/>
</dbReference>
<evidence type="ECO:0000256" key="5">
    <source>
        <dbReference type="ARBA" id="ARBA00022741"/>
    </source>
</evidence>
<comment type="subcellular location">
    <subcellularLocation>
        <location evidence="11">Cell membrane</location>
        <topology evidence="11">Single-pass membrane protein</topology>
    </subcellularLocation>
</comment>
<keyword evidence="1 11" id="KW-0813">Transport</keyword>
<evidence type="ECO:0000256" key="11">
    <source>
        <dbReference type="HAMAP-Rule" id="MF_00276"/>
    </source>
</evidence>
<dbReference type="GO" id="GO:0005524">
    <property type="term" value="F:ATP binding"/>
    <property type="evidence" value="ECO:0007669"/>
    <property type="project" value="UniProtKB-UniRule"/>
</dbReference>
<keyword evidence="9 11" id="KW-0406">Ion transport</keyword>
<keyword evidence="6 11" id="KW-0067">ATP-binding</keyword>
<evidence type="ECO:0000256" key="9">
    <source>
        <dbReference type="ARBA" id="ARBA00023065"/>
    </source>
</evidence>
<comment type="function">
    <text evidence="11">Part of the high-affinity ATP-driven potassium transport (or Kdp) system, which catalyzes the hydrolysis of ATP coupled with the electrogenic transport of potassium into the cytoplasm. This subunit acts as a catalytic chaperone that increases the ATP-binding affinity of the ATP-hydrolyzing subunit KdpB by the formation of a transient KdpB/KdpC/ATP ternary complex.</text>
</comment>